<accession>A0A672LE74</accession>
<dbReference type="InterPro" id="IPR003439">
    <property type="entry name" value="ABC_transporter-like_ATP-bd"/>
</dbReference>
<feature type="transmembrane region" description="Helical" evidence="6">
    <location>
        <begin position="225"/>
        <end position="251"/>
    </location>
</feature>
<dbReference type="PROSITE" id="PS00211">
    <property type="entry name" value="ABC_TRANSPORTER_1"/>
    <property type="match status" value="1"/>
</dbReference>
<keyword evidence="9" id="KW-1185">Reference proteome</keyword>
<keyword evidence="2" id="KW-0813">Transport</keyword>
<sequence length="491" mass="55853">MTLLGVTLSVQLVIYQVGLIPSQFYVVLSEKNYGKLKNLVLFAVMLILINSTLKSLDQYISSLLYVSWRKSLTEELHSTYFKGRVYYTLNVLCKDIDNPDQRISQDVERLCKQMSTMASRLLISPFTVTYYTYQCFNSAGWIGFVSIFGYFVVGSIINKILIGPIVSMLVEQEKLEGDFRFKHMQIRVNAESAAFYRAGKVEHMRTNRRLQMLLSTQRSLMNKELWLYVGVNTFDYLGSILSYIVIAIPIFAGDYDGLTPGELSALVSKNAFVCIYLINCALILLKSTYFIGDRELHSVPADMAFVLDRLSYKSPVSEELLVKDLTLKISQGTHMLVVGNTGTGKTSLLRILNGLWEPCNGSVEMTTCFGPRGVLFLPQKAYLTDGTLREQVIYPLKNIYPSSGSIDDERILKYLELVGLSNLLTRIGGLDTKVDWNWDDVLSPGEMQRLCFARLFYLQPKYAGQRDPRRRKRLLLFETKFISLEIGYAID</sequence>
<dbReference type="GO" id="GO:0005524">
    <property type="term" value="F:ATP binding"/>
    <property type="evidence" value="ECO:0007669"/>
    <property type="project" value="InterPro"/>
</dbReference>
<keyword evidence="5 6" id="KW-0472">Membrane</keyword>
<dbReference type="Gene3D" id="3.40.50.300">
    <property type="entry name" value="P-loop containing nucleotide triphosphate hydrolases"/>
    <property type="match status" value="1"/>
</dbReference>
<dbReference type="SUPFAM" id="SSF52540">
    <property type="entry name" value="P-loop containing nucleoside triphosphate hydrolases"/>
    <property type="match status" value="1"/>
</dbReference>
<dbReference type="PANTHER" id="PTHR11384">
    <property type="entry name" value="ATP-BINDING CASSETTE, SUB-FAMILY D MEMBER"/>
    <property type="match status" value="1"/>
</dbReference>
<proteinExistence type="inferred from homology"/>
<dbReference type="GO" id="GO:0042760">
    <property type="term" value="P:very long-chain fatty acid catabolic process"/>
    <property type="evidence" value="ECO:0007669"/>
    <property type="project" value="TreeGrafter"/>
</dbReference>
<evidence type="ECO:0000259" key="7">
    <source>
        <dbReference type="PROSITE" id="PS50929"/>
    </source>
</evidence>
<feature type="domain" description="ABC transmembrane type-1" evidence="7">
    <location>
        <begin position="101"/>
        <end position="268"/>
    </location>
</feature>
<evidence type="ECO:0000313" key="9">
    <source>
        <dbReference type="Proteomes" id="UP000472262"/>
    </source>
</evidence>
<evidence type="ECO:0000256" key="5">
    <source>
        <dbReference type="ARBA" id="ARBA00023136"/>
    </source>
</evidence>
<evidence type="ECO:0000256" key="2">
    <source>
        <dbReference type="ARBA" id="ARBA00022448"/>
    </source>
</evidence>
<dbReference type="GO" id="GO:0005778">
    <property type="term" value="C:peroxisomal membrane"/>
    <property type="evidence" value="ECO:0007669"/>
    <property type="project" value="TreeGrafter"/>
</dbReference>
<dbReference type="SUPFAM" id="SSF90123">
    <property type="entry name" value="ABC transporter transmembrane region"/>
    <property type="match status" value="1"/>
</dbReference>
<dbReference type="InterPro" id="IPR027417">
    <property type="entry name" value="P-loop_NTPase"/>
</dbReference>
<dbReference type="Gene3D" id="1.20.1560.10">
    <property type="entry name" value="ABC transporter type 1, transmembrane domain"/>
    <property type="match status" value="1"/>
</dbReference>
<keyword evidence="3 6" id="KW-0812">Transmembrane</keyword>
<reference evidence="8" key="1">
    <citation type="submission" date="2025-08" db="UniProtKB">
        <authorList>
            <consortium name="Ensembl"/>
        </authorList>
    </citation>
    <scope>IDENTIFICATION</scope>
</reference>
<dbReference type="GO" id="GO:0140359">
    <property type="term" value="F:ABC-type transporter activity"/>
    <property type="evidence" value="ECO:0007669"/>
    <property type="project" value="InterPro"/>
</dbReference>
<dbReference type="Proteomes" id="UP000472262">
    <property type="component" value="Unassembled WGS sequence"/>
</dbReference>
<evidence type="ECO:0000256" key="1">
    <source>
        <dbReference type="ARBA" id="ARBA00008575"/>
    </source>
</evidence>
<dbReference type="Pfam" id="PF00005">
    <property type="entry name" value="ABC_tran"/>
    <property type="match status" value="1"/>
</dbReference>
<dbReference type="InterPro" id="IPR050835">
    <property type="entry name" value="ABC_transporter_sub-D"/>
</dbReference>
<dbReference type="GO" id="GO:0006635">
    <property type="term" value="P:fatty acid beta-oxidation"/>
    <property type="evidence" value="ECO:0007669"/>
    <property type="project" value="TreeGrafter"/>
</dbReference>
<dbReference type="Pfam" id="PF06472">
    <property type="entry name" value="ABC_membrane_2"/>
    <property type="match status" value="1"/>
</dbReference>
<dbReference type="Ensembl" id="ENSSGRT00000022598.1">
    <property type="protein sequence ID" value="ENSSGRP00000020934.1"/>
    <property type="gene ID" value="ENSSGRG00000012506.1"/>
</dbReference>
<evidence type="ECO:0000256" key="3">
    <source>
        <dbReference type="ARBA" id="ARBA00022692"/>
    </source>
</evidence>
<protein>
    <recommendedName>
        <fullName evidence="7">ABC transmembrane type-1 domain-containing protein</fullName>
    </recommendedName>
</protein>
<evidence type="ECO:0000256" key="6">
    <source>
        <dbReference type="SAM" id="Phobius"/>
    </source>
</evidence>
<organism evidence="8 9">
    <name type="scientific">Sinocyclocheilus grahami</name>
    <name type="common">Dianchi golden-line fish</name>
    <name type="synonym">Barbus grahami</name>
    <dbReference type="NCBI Taxonomy" id="75366"/>
    <lineage>
        <taxon>Eukaryota</taxon>
        <taxon>Metazoa</taxon>
        <taxon>Chordata</taxon>
        <taxon>Craniata</taxon>
        <taxon>Vertebrata</taxon>
        <taxon>Euteleostomi</taxon>
        <taxon>Actinopterygii</taxon>
        <taxon>Neopterygii</taxon>
        <taxon>Teleostei</taxon>
        <taxon>Ostariophysi</taxon>
        <taxon>Cypriniformes</taxon>
        <taxon>Cyprinidae</taxon>
        <taxon>Cyprininae</taxon>
        <taxon>Sinocyclocheilus</taxon>
    </lineage>
</organism>
<evidence type="ECO:0000256" key="4">
    <source>
        <dbReference type="ARBA" id="ARBA00022989"/>
    </source>
</evidence>
<evidence type="ECO:0000313" key="8">
    <source>
        <dbReference type="Ensembl" id="ENSSGRP00000020934.1"/>
    </source>
</evidence>
<keyword evidence="4 6" id="KW-1133">Transmembrane helix</keyword>
<dbReference type="AlphaFoldDB" id="A0A672LE74"/>
<feature type="transmembrane region" description="Helical" evidence="6">
    <location>
        <begin position="35"/>
        <end position="53"/>
    </location>
</feature>
<name>A0A672LE74_SINGR</name>
<reference evidence="8" key="2">
    <citation type="submission" date="2025-09" db="UniProtKB">
        <authorList>
            <consortium name="Ensembl"/>
        </authorList>
    </citation>
    <scope>IDENTIFICATION</scope>
</reference>
<gene>
    <name evidence="8" type="primary">abcd4</name>
</gene>
<dbReference type="GO" id="GO:0007031">
    <property type="term" value="P:peroxisome organization"/>
    <property type="evidence" value="ECO:0007669"/>
    <property type="project" value="TreeGrafter"/>
</dbReference>
<feature type="transmembrane region" description="Helical" evidence="6">
    <location>
        <begin position="263"/>
        <end position="285"/>
    </location>
</feature>
<feature type="transmembrane region" description="Helical" evidence="6">
    <location>
        <begin position="139"/>
        <end position="162"/>
    </location>
</feature>
<dbReference type="PROSITE" id="PS50929">
    <property type="entry name" value="ABC_TM1F"/>
    <property type="match status" value="1"/>
</dbReference>
<dbReference type="GO" id="GO:0015910">
    <property type="term" value="P:long-chain fatty acid import into peroxisome"/>
    <property type="evidence" value="ECO:0007669"/>
    <property type="project" value="TreeGrafter"/>
</dbReference>
<dbReference type="PANTHER" id="PTHR11384:SF59">
    <property type="entry name" value="LYSOSOMAL COBALAMIN TRANSPORTER ABCD4"/>
    <property type="match status" value="1"/>
</dbReference>
<dbReference type="GO" id="GO:0005324">
    <property type="term" value="F:long-chain fatty acid transmembrane transporter activity"/>
    <property type="evidence" value="ECO:0007669"/>
    <property type="project" value="TreeGrafter"/>
</dbReference>
<dbReference type="InterPro" id="IPR011527">
    <property type="entry name" value="ABC1_TM_dom"/>
</dbReference>
<dbReference type="GO" id="GO:0016887">
    <property type="term" value="F:ATP hydrolysis activity"/>
    <property type="evidence" value="ECO:0007669"/>
    <property type="project" value="InterPro"/>
</dbReference>
<dbReference type="InterPro" id="IPR017871">
    <property type="entry name" value="ABC_transporter-like_CS"/>
</dbReference>
<comment type="similarity">
    <text evidence="1">Belongs to the ABC transporter superfamily. ABCD family. Peroxisomal fatty acyl CoA transporter (TC 3.A.1.203) subfamily.</text>
</comment>
<dbReference type="InterPro" id="IPR036640">
    <property type="entry name" value="ABC1_TM_sf"/>
</dbReference>